<evidence type="ECO:0000313" key="3">
    <source>
        <dbReference type="Proteomes" id="UP001303222"/>
    </source>
</evidence>
<comment type="caution">
    <text evidence="2">The sequence shown here is derived from an EMBL/GenBank/DDBJ whole genome shotgun (WGS) entry which is preliminary data.</text>
</comment>
<evidence type="ECO:0000313" key="2">
    <source>
        <dbReference type="EMBL" id="KAK3956746.1"/>
    </source>
</evidence>
<keyword evidence="3" id="KW-1185">Reference proteome</keyword>
<reference evidence="2" key="2">
    <citation type="submission" date="2023-06" db="EMBL/GenBank/DDBJ databases">
        <authorList>
            <consortium name="Lawrence Berkeley National Laboratory"/>
            <person name="Mondo S.J."/>
            <person name="Hensen N."/>
            <person name="Bonometti L."/>
            <person name="Westerberg I."/>
            <person name="Brannstrom I.O."/>
            <person name="Guillou S."/>
            <person name="Cros-Aarteil S."/>
            <person name="Calhoun S."/>
            <person name="Haridas S."/>
            <person name="Kuo A."/>
            <person name="Pangilinan J."/>
            <person name="Riley R."/>
            <person name="Labutti K."/>
            <person name="Andreopoulos B."/>
            <person name="Lipzen A."/>
            <person name="Chen C."/>
            <person name="Yanf M."/>
            <person name="Daum C."/>
            <person name="Ng V."/>
            <person name="Clum A."/>
            <person name="Steindorff A."/>
            <person name="Ohm R."/>
            <person name="Martin F."/>
            <person name="Silar P."/>
            <person name="Natvig D."/>
            <person name="Lalanne C."/>
            <person name="Gautier V."/>
            <person name="Ament-Velasquez S.L."/>
            <person name="Kruys A."/>
            <person name="Hutchinson M.I."/>
            <person name="Powell A.J."/>
            <person name="Barry K."/>
            <person name="Miller A.N."/>
            <person name="Grigoriev I.V."/>
            <person name="Debuchy R."/>
            <person name="Gladieux P."/>
            <person name="Thoren M.H."/>
            <person name="Johannesson H."/>
        </authorList>
    </citation>
    <scope>NUCLEOTIDE SEQUENCE</scope>
    <source>
        <strain evidence="2">CBS 626.80</strain>
    </source>
</reference>
<protein>
    <submittedName>
        <fullName evidence="2">Uncharacterized protein</fullName>
    </submittedName>
</protein>
<name>A0AAN6P381_9PEZI</name>
<dbReference type="AlphaFoldDB" id="A0AAN6P381"/>
<evidence type="ECO:0000256" key="1">
    <source>
        <dbReference type="SAM" id="MobiDB-lite"/>
    </source>
</evidence>
<sequence length="176" mass="19712">MIDHHQTVSLQAINMTDIPSPLSPATKMCGNNIETYRCGHSIFACMNLCADYSKLTENRTPLCQRINASYNPMNIVRRHQSLCLDCWEESKTNHSALRAGARNNNSNTTRAEAKNNDNPDRRVMESWRKEQAEDAQGKVAGNGAVEEEKKKHTRQRLVGIGKSGLFSHLRVGDEGT</sequence>
<proteinExistence type="predicted"/>
<feature type="region of interest" description="Disordered" evidence="1">
    <location>
        <begin position="99"/>
        <end position="155"/>
    </location>
</feature>
<reference evidence="2" key="1">
    <citation type="journal article" date="2023" name="Mol. Phylogenet. Evol.">
        <title>Genome-scale phylogeny and comparative genomics of the fungal order Sordariales.</title>
        <authorList>
            <person name="Hensen N."/>
            <person name="Bonometti L."/>
            <person name="Westerberg I."/>
            <person name="Brannstrom I.O."/>
            <person name="Guillou S."/>
            <person name="Cros-Aarteil S."/>
            <person name="Calhoun S."/>
            <person name="Haridas S."/>
            <person name="Kuo A."/>
            <person name="Mondo S."/>
            <person name="Pangilinan J."/>
            <person name="Riley R."/>
            <person name="LaButti K."/>
            <person name="Andreopoulos B."/>
            <person name="Lipzen A."/>
            <person name="Chen C."/>
            <person name="Yan M."/>
            <person name="Daum C."/>
            <person name="Ng V."/>
            <person name="Clum A."/>
            <person name="Steindorff A."/>
            <person name="Ohm R.A."/>
            <person name="Martin F."/>
            <person name="Silar P."/>
            <person name="Natvig D.O."/>
            <person name="Lalanne C."/>
            <person name="Gautier V."/>
            <person name="Ament-Velasquez S.L."/>
            <person name="Kruys A."/>
            <person name="Hutchinson M.I."/>
            <person name="Powell A.J."/>
            <person name="Barry K."/>
            <person name="Miller A.N."/>
            <person name="Grigoriev I.V."/>
            <person name="Debuchy R."/>
            <person name="Gladieux P."/>
            <person name="Hiltunen Thoren M."/>
            <person name="Johannesson H."/>
        </authorList>
    </citation>
    <scope>NUCLEOTIDE SEQUENCE</scope>
    <source>
        <strain evidence="2">CBS 626.80</strain>
    </source>
</reference>
<feature type="compositionally biased region" description="Basic and acidic residues" evidence="1">
    <location>
        <begin position="111"/>
        <end position="136"/>
    </location>
</feature>
<organism evidence="2 3">
    <name type="scientific">Pseudoneurospora amorphoporcata</name>
    <dbReference type="NCBI Taxonomy" id="241081"/>
    <lineage>
        <taxon>Eukaryota</taxon>
        <taxon>Fungi</taxon>
        <taxon>Dikarya</taxon>
        <taxon>Ascomycota</taxon>
        <taxon>Pezizomycotina</taxon>
        <taxon>Sordariomycetes</taxon>
        <taxon>Sordariomycetidae</taxon>
        <taxon>Sordariales</taxon>
        <taxon>Sordariaceae</taxon>
        <taxon>Pseudoneurospora</taxon>
    </lineage>
</organism>
<dbReference type="EMBL" id="MU859063">
    <property type="protein sequence ID" value="KAK3956746.1"/>
    <property type="molecule type" value="Genomic_DNA"/>
</dbReference>
<dbReference type="Proteomes" id="UP001303222">
    <property type="component" value="Unassembled WGS sequence"/>
</dbReference>
<gene>
    <name evidence="2" type="ORF">QBC32DRAFT_330175</name>
</gene>
<accession>A0AAN6P381</accession>